<dbReference type="InterPro" id="IPR052712">
    <property type="entry name" value="Acid_resist_chaperone_HdeD"/>
</dbReference>
<dbReference type="RefSeq" id="WP_085790293.1">
    <property type="nucleotide sequence ID" value="NZ_FWFK01000001.1"/>
</dbReference>
<dbReference type="PANTHER" id="PTHR34989:SF1">
    <property type="entry name" value="PROTEIN HDED"/>
    <property type="match status" value="1"/>
</dbReference>
<proteinExistence type="predicted"/>
<dbReference type="Proteomes" id="UP000193570">
    <property type="component" value="Unassembled WGS sequence"/>
</dbReference>
<feature type="transmembrane region" description="Helical" evidence="1">
    <location>
        <begin position="55"/>
        <end position="75"/>
    </location>
</feature>
<evidence type="ECO:0000313" key="2">
    <source>
        <dbReference type="EMBL" id="SLN16428.1"/>
    </source>
</evidence>
<accession>A0A1X6YC79</accession>
<reference evidence="2 3" key="1">
    <citation type="submission" date="2017-03" db="EMBL/GenBank/DDBJ databases">
        <authorList>
            <person name="Afonso C.L."/>
            <person name="Miller P.J."/>
            <person name="Scott M.A."/>
            <person name="Spackman E."/>
            <person name="Goraichik I."/>
            <person name="Dimitrov K.M."/>
            <person name="Suarez D.L."/>
            <person name="Swayne D.E."/>
        </authorList>
    </citation>
    <scope>NUCLEOTIDE SEQUENCE [LARGE SCALE GENOMIC DNA]</scope>
    <source>
        <strain evidence="2 3">CECT 8625</strain>
    </source>
</reference>
<dbReference type="AlphaFoldDB" id="A0A1X6YC79"/>
<feature type="transmembrane region" description="Helical" evidence="1">
    <location>
        <begin position="144"/>
        <end position="163"/>
    </location>
</feature>
<name>A0A1X6YC79_9RHOB</name>
<organism evidence="2 3">
    <name type="scientific">Roseivivax jejudonensis</name>
    <dbReference type="NCBI Taxonomy" id="1529041"/>
    <lineage>
        <taxon>Bacteria</taxon>
        <taxon>Pseudomonadati</taxon>
        <taxon>Pseudomonadota</taxon>
        <taxon>Alphaproteobacteria</taxon>
        <taxon>Rhodobacterales</taxon>
        <taxon>Roseobacteraceae</taxon>
        <taxon>Roseivivax</taxon>
    </lineage>
</organism>
<dbReference type="Pfam" id="PF03729">
    <property type="entry name" value="DUF308"/>
    <property type="match status" value="1"/>
</dbReference>
<evidence type="ECO:0000313" key="3">
    <source>
        <dbReference type="Proteomes" id="UP000193570"/>
    </source>
</evidence>
<dbReference type="EMBL" id="FWFK01000001">
    <property type="protein sequence ID" value="SLN16428.1"/>
    <property type="molecule type" value="Genomic_DNA"/>
</dbReference>
<keyword evidence="1" id="KW-0812">Transmembrane</keyword>
<feature type="transmembrane region" description="Helical" evidence="1">
    <location>
        <begin position="31"/>
        <end position="49"/>
    </location>
</feature>
<feature type="transmembrane region" description="Helical" evidence="1">
    <location>
        <begin position="169"/>
        <end position="193"/>
    </location>
</feature>
<gene>
    <name evidence="2" type="ORF">ROJ8625_00550</name>
</gene>
<keyword evidence="1" id="KW-1133">Transmembrane helix</keyword>
<sequence>MTDTSRHDSDDTTGTAASLADHAAAGPDWKWTFALGIILILGGVIAFLNPFVASLTATAIAGGAFVAAGIVQAVMGLRGLDGTGSKIGAVLFGAVLALFGLSLWINPIAGILSLTILIGAFFVAMGAMRVWIAFRLRPRDGWGWMAGAGVVSVLLGLLVLFAVPAGAIGLLGIFLGVELISSGAGAVALALAVRRRQ</sequence>
<evidence type="ECO:0000256" key="1">
    <source>
        <dbReference type="SAM" id="Phobius"/>
    </source>
</evidence>
<dbReference type="GO" id="GO:0005886">
    <property type="term" value="C:plasma membrane"/>
    <property type="evidence" value="ECO:0007669"/>
    <property type="project" value="TreeGrafter"/>
</dbReference>
<protein>
    <submittedName>
        <fullName evidence="2">Acid-resistance membrane protein</fullName>
    </submittedName>
</protein>
<feature type="transmembrane region" description="Helical" evidence="1">
    <location>
        <begin position="111"/>
        <end position="132"/>
    </location>
</feature>
<feature type="transmembrane region" description="Helical" evidence="1">
    <location>
        <begin position="87"/>
        <end position="105"/>
    </location>
</feature>
<dbReference type="OrthoDB" id="9815400at2"/>
<keyword evidence="1" id="KW-0472">Membrane</keyword>
<dbReference type="PANTHER" id="PTHR34989">
    <property type="entry name" value="PROTEIN HDED"/>
    <property type="match status" value="1"/>
</dbReference>
<dbReference type="InterPro" id="IPR005325">
    <property type="entry name" value="DUF308_memb"/>
</dbReference>
<keyword evidence="3" id="KW-1185">Reference proteome</keyword>